<dbReference type="Pfam" id="PF00141">
    <property type="entry name" value="peroxidase"/>
    <property type="match status" value="1"/>
</dbReference>
<dbReference type="EC" id="1.11.1.7" evidence="3 18"/>
<feature type="binding site" evidence="15">
    <location>
        <position position="88"/>
    </location>
    <ligand>
        <name>Ca(2+)</name>
        <dbReference type="ChEBI" id="CHEBI:29108"/>
        <label>1</label>
    </ligand>
</feature>
<dbReference type="AlphaFoldDB" id="A0A9R0IRW1"/>
<accession>A0A9R0IRW1</accession>
<evidence type="ECO:0000256" key="1">
    <source>
        <dbReference type="ARBA" id="ARBA00000189"/>
    </source>
</evidence>
<dbReference type="GO" id="GO:0020037">
    <property type="term" value="F:heme binding"/>
    <property type="evidence" value="ECO:0007669"/>
    <property type="project" value="UniProtKB-UniRule"/>
</dbReference>
<feature type="disulfide bond" evidence="17">
    <location>
        <begin position="198"/>
        <end position="230"/>
    </location>
</feature>
<evidence type="ECO:0000313" key="20">
    <source>
        <dbReference type="Proteomes" id="UP000813463"/>
    </source>
</evidence>
<feature type="binding site" evidence="14">
    <location>
        <position position="160"/>
    </location>
    <ligand>
        <name>substrate</name>
    </ligand>
</feature>
<reference evidence="20" key="1">
    <citation type="journal article" date="2021" name="Nat. Commun.">
        <title>Genomic analyses provide insights into spinach domestication and the genetic basis of agronomic traits.</title>
        <authorList>
            <person name="Cai X."/>
            <person name="Sun X."/>
            <person name="Xu C."/>
            <person name="Sun H."/>
            <person name="Wang X."/>
            <person name="Ge C."/>
            <person name="Zhang Z."/>
            <person name="Wang Q."/>
            <person name="Fei Z."/>
            <person name="Jiao C."/>
            <person name="Wang Q."/>
        </authorList>
    </citation>
    <scope>NUCLEOTIDE SEQUENCE [LARGE SCALE GENOMIC DNA]</scope>
    <source>
        <strain evidence="20">cv. Varoflay</strain>
    </source>
</reference>
<feature type="binding site" evidence="15">
    <location>
        <position position="248"/>
    </location>
    <ligand>
        <name>Ca(2+)</name>
        <dbReference type="ChEBI" id="CHEBI:29108"/>
        <label>2</label>
    </ligand>
</feature>
<keyword evidence="20" id="KW-1185">Reference proteome</keyword>
<evidence type="ECO:0000256" key="6">
    <source>
        <dbReference type="ARBA" id="ARBA00022617"/>
    </source>
</evidence>
<evidence type="ECO:0000313" key="21">
    <source>
        <dbReference type="RefSeq" id="XP_021853129.2"/>
    </source>
</evidence>
<feature type="binding site" evidence="15">
    <location>
        <position position="72"/>
    </location>
    <ligand>
        <name>Ca(2+)</name>
        <dbReference type="ChEBI" id="CHEBI:29108"/>
        <label>1</label>
    </ligand>
</feature>
<dbReference type="PRINTS" id="PR00461">
    <property type="entry name" value="PLPEROXIDASE"/>
</dbReference>
<gene>
    <name evidence="21" type="primary">LOC110792611</name>
</gene>
<comment type="catalytic activity">
    <reaction evidence="1 18">
        <text>2 a phenolic donor + H2O2 = 2 a phenolic radical donor + 2 H2O</text>
        <dbReference type="Rhea" id="RHEA:56136"/>
        <dbReference type="ChEBI" id="CHEBI:15377"/>
        <dbReference type="ChEBI" id="CHEBI:16240"/>
        <dbReference type="ChEBI" id="CHEBI:139520"/>
        <dbReference type="ChEBI" id="CHEBI:139521"/>
        <dbReference type="EC" id="1.11.1.7"/>
    </reaction>
</comment>
<organism evidence="20 21">
    <name type="scientific">Spinacia oleracea</name>
    <name type="common">Spinach</name>
    <dbReference type="NCBI Taxonomy" id="3562"/>
    <lineage>
        <taxon>Eukaryota</taxon>
        <taxon>Viridiplantae</taxon>
        <taxon>Streptophyta</taxon>
        <taxon>Embryophyta</taxon>
        <taxon>Tracheophyta</taxon>
        <taxon>Spermatophyta</taxon>
        <taxon>Magnoliopsida</taxon>
        <taxon>eudicotyledons</taxon>
        <taxon>Gunneridae</taxon>
        <taxon>Pentapetalae</taxon>
        <taxon>Caryophyllales</taxon>
        <taxon>Chenopodiaceae</taxon>
        <taxon>Chenopodioideae</taxon>
        <taxon>Anserineae</taxon>
        <taxon>Spinacia</taxon>
    </lineage>
</organism>
<dbReference type="InterPro" id="IPR000823">
    <property type="entry name" value="Peroxidase_pln"/>
</dbReference>
<feature type="binding site" evidence="15">
    <location>
        <position position="76"/>
    </location>
    <ligand>
        <name>Ca(2+)</name>
        <dbReference type="ChEBI" id="CHEBI:29108"/>
        <label>1</label>
    </ligand>
</feature>
<feature type="disulfide bond" evidence="17">
    <location>
        <begin position="35"/>
        <end position="114"/>
    </location>
</feature>
<feature type="site" description="Transition state stabilizer" evidence="16">
    <location>
        <position position="62"/>
    </location>
</feature>
<feature type="disulfide bond" evidence="17">
    <location>
        <begin position="68"/>
        <end position="73"/>
    </location>
</feature>
<feature type="domain" description="Plant heme peroxidase family profile" evidence="19">
    <location>
        <begin position="25"/>
        <end position="317"/>
    </location>
</feature>
<feature type="binding site" evidence="15">
    <location>
        <position position="240"/>
    </location>
    <ligand>
        <name>Ca(2+)</name>
        <dbReference type="ChEBI" id="CHEBI:29108"/>
        <label>2</label>
    </ligand>
</feature>
<keyword evidence="5 18" id="KW-0575">Peroxidase</keyword>
<dbReference type="InterPro" id="IPR019794">
    <property type="entry name" value="Peroxidases_AS"/>
</dbReference>
<proteinExistence type="inferred from homology"/>
<dbReference type="SUPFAM" id="SSF48113">
    <property type="entry name" value="Heme-dependent peroxidases"/>
    <property type="match status" value="1"/>
</dbReference>
<feature type="binding site" evidence="15">
    <location>
        <position position="74"/>
    </location>
    <ligand>
        <name>Ca(2+)</name>
        <dbReference type="ChEBI" id="CHEBI:29108"/>
        <label>1</label>
    </ligand>
</feature>
<comment type="cofactor">
    <cofactor evidence="15 18">
        <name>Ca(2+)</name>
        <dbReference type="ChEBI" id="CHEBI:29108"/>
    </cofactor>
    <text evidence="15 18">Binds 2 calcium ions per subunit.</text>
</comment>
<comment type="cofactor">
    <cofactor evidence="15 18">
        <name>heme b</name>
        <dbReference type="ChEBI" id="CHEBI:60344"/>
    </cofactor>
    <text evidence="15 18">Binds 1 heme b (iron(II)-protoporphyrin IX) group per subunit.</text>
</comment>
<evidence type="ECO:0000256" key="17">
    <source>
        <dbReference type="PIRSR" id="PIRSR600823-5"/>
    </source>
</evidence>
<sequence length="317" mass="34484">MGSFLKHLNIVSFMLIFFALPLNLALQVGFYSSSCPNAENIVPQMVQQRFNADRSVAAALLRMHFHDCFIRGCDASILIDTTSNNQAEKDAGANGTVREYALIDQIKAALERSCNQTVSCADIITLATREAVSLSGGPRYNVPTGRLDGLISRAAEVNLPGPSSTVSQINQAFRTRGMTLNDMVLLVGGGHSIGVAHCNFFQDRLSNFQGTGAPDSTMDRALLTRLQGLCGNANPSTFLDQNTSFVLDNEIYNQLRKNRGILQIDQELALDPLSAPMVSNLAANNNLFRQSFVNALIKMGNLPGTGGEIRKNCRKRN</sequence>
<evidence type="ECO:0000256" key="2">
    <source>
        <dbReference type="ARBA" id="ARBA00002322"/>
    </source>
</evidence>
<feature type="chain" id="PRO_5044975929" description="Peroxidase" evidence="18">
    <location>
        <begin position="26"/>
        <end position="317"/>
    </location>
</feature>
<keyword evidence="11 17" id="KW-1015">Disulfide bond</keyword>
<comment type="similarity">
    <text evidence="18">Belongs to the peroxidase family. Classical plant (class III) peroxidase subfamily.</text>
</comment>
<dbReference type="KEGG" id="soe:110792611"/>
<dbReference type="GO" id="GO:0046872">
    <property type="term" value="F:metal ion binding"/>
    <property type="evidence" value="ECO:0007669"/>
    <property type="project" value="UniProtKB-UniRule"/>
</dbReference>
<dbReference type="GO" id="GO:0005576">
    <property type="term" value="C:extracellular region"/>
    <property type="evidence" value="ECO:0007669"/>
    <property type="project" value="UniProtKB-SubCell"/>
</dbReference>
<evidence type="ECO:0000256" key="18">
    <source>
        <dbReference type="RuleBase" id="RU362060"/>
    </source>
</evidence>
<evidence type="ECO:0000256" key="9">
    <source>
        <dbReference type="ARBA" id="ARBA00023002"/>
    </source>
</evidence>
<dbReference type="PRINTS" id="PR00458">
    <property type="entry name" value="PEROXIDASE"/>
</dbReference>
<evidence type="ECO:0000256" key="15">
    <source>
        <dbReference type="PIRSR" id="PIRSR600823-3"/>
    </source>
</evidence>
<dbReference type="PANTHER" id="PTHR31517">
    <property type="match status" value="1"/>
</dbReference>
<keyword evidence="12 18" id="KW-0376">Hydrogen peroxide</keyword>
<evidence type="ECO:0000256" key="13">
    <source>
        <dbReference type="PIRSR" id="PIRSR600823-1"/>
    </source>
</evidence>
<name>A0A9R0IRW1_SPIOL</name>
<dbReference type="PANTHER" id="PTHR31517:SF59">
    <property type="entry name" value="PEROXIDASE"/>
    <property type="match status" value="1"/>
</dbReference>
<evidence type="ECO:0000256" key="3">
    <source>
        <dbReference type="ARBA" id="ARBA00012313"/>
    </source>
</evidence>
<evidence type="ECO:0000256" key="11">
    <source>
        <dbReference type="ARBA" id="ARBA00023157"/>
    </source>
</evidence>
<dbReference type="InterPro" id="IPR033905">
    <property type="entry name" value="Secretory_peroxidase"/>
</dbReference>
<feature type="binding site" evidence="15">
    <location>
        <position position="243"/>
    </location>
    <ligand>
        <name>Ca(2+)</name>
        <dbReference type="ChEBI" id="CHEBI:29108"/>
        <label>2</label>
    </ligand>
</feature>
<feature type="binding site" description="axial binding residue" evidence="15">
    <location>
        <position position="191"/>
    </location>
    <ligand>
        <name>heme b</name>
        <dbReference type="ChEBI" id="CHEBI:60344"/>
    </ligand>
    <ligandPart>
        <name>Fe</name>
        <dbReference type="ChEBI" id="CHEBI:18248"/>
    </ligandPart>
</feature>
<evidence type="ECO:0000256" key="10">
    <source>
        <dbReference type="ARBA" id="ARBA00023004"/>
    </source>
</evidence>
<dbReference type="Gene3D" id="1.10.520.10">
    <property type="match status" value="1"/>
</dbReference>
<dbReference type="GO" id="GO:0004601">
    <property type="term" value="F:peroxidase activity"/>
    <property type="evidence" value="ECO:0000318"/>
    <property type="project" value="GO_Central"/>
</dbReference>
<dbReference type="CDD" id="cd00693">
    <property type="entry name" value="secretory_peroxidase"/>
    <property type="match status" value="1"/>
</dbReference>
<feature type="binding site" evidence="15">
    <location>
        <position position="67"/>
    </location>
    <ligand>
        <name>Ca(2+)</name>
        <dbReference type="ChEBI" id="CHEBI:29108"/>
        <label>1</label>
    </ligand>
</feature>
<evidence type="ECO:0000256" key="7">
    <source>
        <dbReference type="ARBA" id="ARBA00022723"/>
    </source>
</evidence>
<keyword evidence="4 18" id="KW-0964">Secreted</keyword>
<comment type="subcellular location">
    <subcellularLocation>
        <location evidence="18">Secreted</location>
    </subcellularLocation>
</comment>
<keyword evidence="8 15" id="KW-0106">Calcium</keyword>
<feature type="signal peptide" evidence="18">
    <location>
        <begin position="1"/>
        <end position="25"/>
    </location>
</feature>
<dbReference type="RefSeq" id="XP_021853129.2">
    <property type="nucleotide sequence ID" value="XM_021997437.2"/>
</dbReference>
<dbReference type="GO" id="GO:0006950">
    <property type="term" value="P:response to stress"/>
    <property type="evidence" value="ECO:0000318"/>
    <property type="project" value="GO_Central"/>
</dbReference>
<evidence type="ECO:0000256" key="14">
    <source>
        <dbReference type="PIRSR" id="PIRSR600823-2"/>
    </source>
</evidence>
<comment type="function">
    <text evidence="2">Removal of H(2)O(2), oxidation of toxic reductants, biosynthesis and degradation of lignin, suberization, auxin catabolism, response to environmental stresses such as wounding, pathogen attack and oxidative stress. These functions might be dependent on each isozyme/isoform in each plant tissue.</text>
</comment>
<evidence type="ECO:0000256" key="16">
    <source>
        <dbReference type="PIRSR" id="PIRSR600823-4"/>
    </source>
</evidence>
<keyword evidence="18" id="KW-0732">Signal</keyword>
<dbReference type="Proteomes" id="UP000813463">
    <property type="component" value="Chromosome 6"/>
</dbReference>
<evidence type="ECO:0000256" key="4">
    <source>
        <dbReference type="ARBA" id="ARBA00022525"/>
    </source>
</evidence>
<keyword evidence="9 18" id="KW-0560">Oxidoreductase</keyword>
<dbReference type="InterPro" id="IPR010255">
    <property type="entry name" value="Haem_peroxidase_sf"/>
</dbReference>
<dbReference type="InterPro" id="IPR002016">
    <property type="entry name" value="Haem_peroxidase"/>
</dbReference>
<dbReference type="GO" id="GO:0006979">
    <property type="term" value="P:response to oxidative stress"/>
    <property type="evidence" value="ECO:0007669"/>
    <property type="project" value="UniProtKB-UniRule"/>
</dbReference>
<evidence type="ECO:0000256" key="12">
    <source>
        <dbReference type="ARBA" id="ARBA00023324"/>
    </source>
</evidence>
<dbReference type="GO" id="GO:0140825">
    <property type="term" value="F:lactoperoxidase activity"/>
    <property type="evidence" value="ECO:0007669"/>
    <property type="project" value="UniProtKB-EC"/>
</dbReference>
<reference evidence="21" key="2">
    <citation type="submission" date="2025-08" db="UniProtKB">
        <authorList>
            <consortium name="RefSeq"/>
        </authorList>
    </citation>
    <scope>IDENTIFICATION</scope>
    <source>
        <tissue evidence="21">Leaf</tissue>
    </source>
</reference>
<dbReference type="Gene3D" id="1.10.420.10">
    <property type="entry name" value="Peroxidase, domain 2"/>
    <property type="match status" value="1"/>
</dbReference>
<feature type="disulfide bond" evidence="17">
    <location>
        <begin position="120"/>
        <end position="313"/>
    </location>
</feature>
<dbReference type="PROSITE" id="PS00436">
    <property type="entry name" value="PEROXIDASE_2"/>
    <property type="match status" value="1"/>
</dbReference>
<keyword evidence="10 15" id="KW-0408">Iron</keyword>
<keyword evidence="6 18" id="KW-0349">Heme</keyword>
<feature type="active site" description="Proton acceptor" evidence="13">
    <location>
        <position position="66"/>
    </location>
</feature>
<evidence type="ECO:0000256" key="8">
    <source>
        <dbReference type="ARBA" id="ARBA00022837"/>
    </source>
</evidence>
<evidence type="ECO:0000259" key="19">
    <source>
        <dbReference type="PROSITE" id="PS50873"/>
    </source>
</evidence>
<dbReference type="GO" id="GO:0009505">
    <property type="term" value="C:plant-type cell wall"/>
    <property type="evidence" value="ECO:0000318"/>
    <property type="project" value="GO_Central"/>
</dbReference>
<evidence type="ECO:0000256" key="5">
    <source>
        <dbReference type="ARBA" id="ARBA00022559"/>
    </source>
</evidence>
<keyword evidence="7 15" id="KW-0479">Metal-binding</keyword>
<dbReference type="GeneID" id="110792611"/>
<dbReference type="PROSITE" id="PS50873">
    <property type="entry name" value="PEROXIDASE_4"/>
    <property type="match status" value="1"/>
</dbReference>
<dbReference type="GO" id="GO:0042744">
    <property type="term" value="P:hydrogen peroxide catabolic process"/>
    <property type="evidence" value="ECO:0007669"/>
    <property type="project" value="UniProtKB-KW"/>
</dbReference>
<protein>
    <recommendedName>
        <fullName evidence="3 18">Peroxidase</fullName>
        <ecNumber evidence="3 18">1.11.1.7</ecNumber>
    </recommendedName>
</protein>